<gene>
    <name evidence="5" type="ORF">SAMN04488544_2798</name>
</gene>
<feature type="compositionally biased region" description="Basic and acidic residues" evidence="3">
    <location>
        <begin position="213"/>
        <end position="223"/>
    </location>
</feature>
<dbReference type="PANTHER" id="PTHR43673">
    <property type="entry name" value="NAD(P)H NITROREDUCTASE YDGI-RELATED"/>
    <property type="match status" value="1"/>
</dbReference>
<dbReference type="OrthoDB" id="3358989at2"/>
<comment type="similarity">
    <text evidence="1">Belongs to the nitroreductase family.</text>
</comment>
<dbReference type="InterPro" id="IPR000415">
    <property type="entry name" value="Nitroreductase-like"/>
</dbReference>
<dbReference type="SUPFAM" id="SSF55469">
    <property type="entry name" value="FMN-dependent nitroreductase-like"/>
    <property type="match status" value="1"/>
</dbReference>
<evidence type="ECO:0000256" key="3">
    <source>
        <dbReference type="SAM" id="MobiDB-lite"/>
    </source>
</evidence>
<accession>A0A1H2MVR6</accession>
<dbReference type="EMBL" id="LT629799">
    <property type="protein sequence ID" value="SDU97204.1"/>
    <property type="molecule type" value="Genomic_DNA"/>
</dbReference>
<dbReference type="Gene3D" id="3.40.109.10">
    <property type="entry name" value="NADH Oxidase"/>
    <property type="match status" value="1"/>
</dbReference>
<dbReference type="Proteomes" id="UP000198825">
    <property type="component" value="Chromosome I"/>
</dbReference>
<evidence type="ECO:0000313" key="5">
    <source>
        <dbReference type="EMBL" id="SDU97204.1"/>
    </source>
</evidence>
<name>A0A1H2MVR6_9ACTN</name>
<dbReference type="GO" id="GO:0016491">
    <property type="term" value="F:oxidoreductase activity"/>
    <property type="evidence" value="ECO:0007669"/>
    <property type="project" value="UniProtKB-KW"/>
</dbReference>
<organism evidence="5 6">
    <name type="scientific">Microlunatus sagamiharensis</name>
    <dbReference type="NCBI Taxonomy" id="546874"/>
    <lineage>
        <taxon>Bacteria</taxon>
        <taxon>Bacillati</taxon>
        <taxon>Actinomycetota</taxon>
        <taxon>Actinomycetes</taxon>
        <taxon>Propionibacteriales</taxon>
        <taxon>Propionibacteriaceae</taxon>
        <taxon>Microlunatus</taxon>
    </lineage>
</organism>
<sequence>MELADALARRRMVRRYDPDAPVPADAVEAVVAAALRAPSAGFTQGVSLLVLDAPQDVRRFWSATVLRGDDPPHPPQGVPVAGAPETRPGASNRWLDGMRTAPVLVLVLTDREAYLDRYAEPDKGWTDRDEGRWSAPYWFVDAGMAAMAMLLRAVDLGLGACFFGVPPERADAVHAAFGVPADQLGVGVVSLGHAPATGERGSRGSPARRPRKPAAEVVHRGRW</sequence>
<dbReference type="STRING" id="546874.SAMN04488544_2798"/>
<dbReference type="PANTHER" id="PTHR43673:SF10">
    <property type="entry name" value="NADH DEHYDROGENASE_NAD(P)H NITROREDUCTASE XCC3605-RELATED"/>
    <property type="match status" value="1"/>
</dbReference>
<evidence type="ECO:0000256" key="1">
    <source>
        <dbReference type="ARBA" id="ARBA00007118"/>
    </source>
</evidence>
<dbReference type="InterPro" id="IPR029479">
    <property type="entry name" value="Nitroreductase"/>
</dbReference>
<dbReference type="RefSeq" id="WP_091075342.1">
    <property type="nucleotide sequence ID" value="NZ_LT629799.1"/>
</dbReference>
<reference evidence="6" key="1">
    <citation type="submission" date="2016-10" db="EMBL/GenBank/DDBJ databases">
        <authorList>
            <person name="Varghese N."/>
            <person name="Submissions S."/>
        </authorList>
    </citation>
    <scope>NUCLEOTIDE SEQUENCE [LARGE SCALE GENOMIC DNA]</scope>
    <source>
        <strain evidence="6">DSM 21743</strain>
    </source>
</reference>
<evidence type="ECO:0000313" key="6">
    <source>
        <dbReference type="Proteomes" id="UP000198825"/>
    </source>
</evidence>
<dbReference type="AlphaFoldDB" id="A0A1H2MVR6"/>
<protein>
    <submittedName>
        <fullName evidence="5">Nitroreductase</fullName>
    </submittedName>
</protein>
<dbReference type="Pfam" id="PF00881">
    <property type="entry name" value="Nitroreductase"/>
    <property type="match status" value="1"/>
</dbReference>
<keyword evidence="6" id="KW-1185">Reference proteome</keyword>
<proteinExistence type="inferred from homology"/>
<feature type="region of interest" description="Disordered" evidence="3">
    <location>
        <begin position="65"/>
        <end position="92"/>
    </location>
</feature>
<feature type="region of interest" description="Disordered" evidence="3">
    <location>
        <begin position="195"/>
        <end position="223"/>
    </location>
</feature>
<feature type="domain" description="Nitroreductase" evidence="4">
    <location>
        <begin position="8"/>
        <end position="193"/>
    </location>
</feature>
<keyword evidence="2" id="KW-0560">Oxidoreductase</keyword>
<evidence type="ECO:0000256" key="2">
    <source>
        <dbReference type="ARBA" id="ARBA00023002"/>
    </source>
</evidence>
<evidence type="ECO:0000259" key="4">
    <source>
        <dbReference type="Pfam" id="PF00881"/>
    </source>
</evidence>